<sequence>MDLVHEAIHKIPYGGTVSVKAIVAAVRQDGPHLECTDKALIELIVTAAPAFGRAVAFDLHE</sequence>
<name>A0A271KC48_9HYPH</name>
<gene>
    <name evidence="1" type="ORF">CIT31_23325</name>
</gene>
<dbReference type="EMBL" id="NPKH01000028">
    <property type="protein sequence ID" value="PAP93054.1"/>
    <property type="molecule type" value="Genomic_DNA"/>
</dbReference>
<comment type="caution">
    <text evidence="1">The sequence shown here is derived from an EMBL/GenBank/DDBJ whole genome shotgun (WGS) entry which is preliminary data.</text>
</comment>
<accession>A0A271KC48</accession>
<organism evidence="1 2">
    <name type="scientific">Mesorhizobium wenxiniae</name>
    <dbReference type="NCBI Taxonomy" id="2014805"/>
    <lineage>
        <taxon>Bacteria</taxon>
        <taxon>Pseudomonadati</taxon>
        <taxon>Pseudomonadota</taxon>
        <taxon>Alphaproteobacteria</taxon>
        <taxon>Hyphomicrobiales</taxon>
        <taxon>Phyllobacteriaceae</taxon>
        <taxon>Mesorhizobium</taxon>
    </lineage>
</organism>
<proteinExistence type="predicted"/>
<keyword evidence="2" id="KW-1185">Reference proteome</keyword>
<dbReference type="Proteomes" id="UP000215931">
    <property type="component" value="Unassembled WGS sequence"/>
</dbReference>
<dbReference type="AlphaFoldDB" id="A0A271KC48"/>
<reference evidence="1 2" key="1">
    <citation type="submission" date="2017-08" db="EMBL/GenBank/DDBJ databases">
        <title>Mesorhizobium wenxinae sp. nov., a novel rhizobial species isolated from root nodules of chickpea (Cicer arietinum L.).</title>
        <authorList>
            <person name="Zhang J."/>
        </authorList>
    </citation>
    <scope>NUCLEOTIDE SEQUENCE [LARGE SCALE GENOMIC DNA]</scope>
    <source>
        <strain evidence="2">WYCCWR 10019</strain>
    </source>
</reference>
<protein>
    <submittedName>
        <fullName evidence="1">Uncharacterized protein</fullName>
    </submittedName>
</protein>
<evidence type="ECO:0000313" key="1">
    <source>
        <dbReference type="EMBL" id="PAP93054.1"/>
    </source>
</evidence>
<evidence type="ECO:0000313" key="2">
    <source>
        <dbReference type="Proteomes" id="UP000215931"/>
    </source>
</evidence>